<reference evidence="8 9" key="1">
    <citation type="journal article" date="2018" name="Front. Microbiol.">
        <title>Genome-Wide Analysis of Corynespora cassiicola Leaf Fall Disease Putative Effectors.</title>
        <authorList>
            <person name="Lopez D."/>
            <person name="Ribeiro S."/>
            <person name="Label P."/>
            <person name="Fumanal B."/>
            <person name="Venisse J.S."/>
            <person name="Kohler A."/>
            <person name="de Oliveira R.R."/>
            <person name="Labutti K."/>
            <person name="Lipzen A."/>
            <person name="Lail K."/>
            <person name="Bauer D."/>
            <person name="Ohm R.A."/>
            <person name="Barry K.W."/>
            <person name="Spatafora J."/>
            <person name="Grigoriev I.V."/>
            <person name="Martin F.M."/>
            <person name="Pujade-Renaud V."/>
        </authorList>
    </citation>
    <scope>NUCLEOTIDE SEQUENCE [LARGE SCALE GENOMIC DNA]</scope>
    <source>
        <strain evidence="8 9">Philippines</strain>
    </source>
</reference>
<dbReference type="PANTHER" id="PTHR33048">
    <property type="entry name" value="PTH11-LIKE INTEGRAL MEMBRANE PROTEIN (AFU_ORTHOLOGUE AFUA_5G11245)"/>
    <property type="match status" value="1"/>
</dbReference>
<evidence type="ECO:0000256" key="3">
    <source>
        <dbReference type="ARBA" id="ARBA00022989"/>
    </source>
</evidence>
<dbReference type="Pfam" id="PF20684">
    <property type="entry name" value="Fung_rhodopsin"/>
    <property type="match status" value="1"/>
</dbReference>
<evidence type="ECO:0000313" key="9">
    <source>
        <dbReference type="Proteomes" id="UP000240883"/>
    </source>
</evidence>
<organism evidence="8 9">
    <name type="scientific">Corynespora cassiicola Philippines</name>
    <dbReference type="NCBI Taxonomy" id="1448308"/>
    <lineage>
        <taxon>Eukaryota</taxon>
        <taxon>Fungi</taxon>
        <taxon>Dikarya</taxon>
        <taxon>Ascomycota</taxon>
        <taxon>Pezizomycotina</taxon>
        <taxon>Dothideomycetes</taxon>
        <taxon>Pleosporomycetidae</taxon>
        <taxon>Pleosporales</taxon>
        <taxon>Corynesporascaceae</taxon>
        <taxon>Corynespora</taxon>
    </lineage>
</organism>
<evidence type="ECO:0000256" key="1">
    <source>
        <dbReference type="ARBA" id="ARBA00004141"/>
    </source>
</evidence>
<keyword evidence="4 6" id="KW-0472">Membrane</keyword>
<dbReference type="STRING" id="1448308.A0A2T2NKB8"/>
<dbReference type="EMBL" id="KZ678137">
    <property type="protein sequence ID" value="PSN65488.1"/>
    <property type="molecule type" value="Genomic_DNA"/>
</dbReference>
<feature type="transmembrane region" description="Helical" evidence="6">
    <location>
        <begin position="255"/>
        <end position="278"/>
    </location>
</feature>
<name>A0A2T2NKB8_CORCC</name>
<dbReference type="Proteomes" id="UP000240883">
    <property type="component" value="Unassembled WGS sequence"/>
</dbReference>
<evidence type="ECO:0000256" key="2">
    <source>
        <dbReference type="ARBA" id="ARBA00022692"/>
    </source>
</evidence>
<comment type="similarity">
    <text evidence="5">Belongs to the SAT4 family.</text>
</comment>
<feature type="transmembrane region" description="Helical" evidence="6">
    <location>
        <begin position="57"/>
        <end position="84"/>
    </location>
</feature>
<keyword evidence="2 6" id="KW-0812">Transmembrane</keyword>
<gene>
    <name evidence="8" type="ORF">BS50DRAFT_527919</name>
</gene>
<keyword evidence="9" id="KW-1185">Reference proteome</keyword>
<dbReference type="InterPro" id="IPR049326">
    <property type="entry name" value="Rhodopsin_dom_fungi"/>
</dbReference>
<evidence type="ECO:0000256" key="4">
    <source>
        <dbReference type="ARBA" id="ARBA00023136"/>
    </source>
</evidence>
<comment type="subcellular location">
    <subcellularLocation>
        <location evidence="1">Membrane</location>
        <topology evidence="1">Multi-pass membrane protein</topology>
    </subcellularLocation>
</comment>
<dbReference type="PANTHER" id="PTHR33048:SF47">
    <property type="entry name" value="INTEGRAL MEMBRANE PROTEIN-RELATED"/>
    <property type="match status" value="1"/>
</dbReference>
<feature type="transmembrane region" description="Helical" evidence="6">
    <location>
        <begin position="24"/>
        <end position="45"/>
    </location>
</feature>
<feature type="domain" description="Rhodopsin" evidence="7">
    <location>
        <begin position="41"/>
        <end position="283"/>
    </location>
</feature>
<keyword evidence="3 6" id="KW-1133">Transmembrane helix</keyword>
<protein>
    <recommendedName>
        <fullName evidence="7">Rhodopsin domain-containing protein</fullName>
    </recommendedName>
</protein>
<evidence type="ECO:0000259" key="7">
    <source>
        <dbReference type="Pfam" id="PF20684"/>
    </source>
</evidence>
<evidence type="ECO:0000256" key="5">
    <source>
        <dbReference type="ARBA" id="ARBA00038359"/>
    </source>
</evidence>
<dbReference type="InterPro" id="IPR052337">
    <property type="entry name" value="SAT4-like"/>
</dbReference>
<sequence>MAACAAALNLTEDQLPDGYIGYQFQNVAIAFIVLGTVFVALRFFARYRAGTPWSADDIFLPLALIANYGLCGVSLAMVHTAGVGRHTLWLCVKWPMALIMYAKLQIPFTILQAFAIAFAKLAILYMFLRIFVQPIYRWATYGLMGIVVGTCIAVTILTCTVCTPIQYLWEPQLHPDGHCIDINAFWRWGSFPQIVTDVAILILPLPALWQLNLPRKDRIGVIVTFCIGSIGLITSIVRFVFFWEIDSQSDGAWVASRLGCVSIAESSIYIIAACLPVYRTLLRTTRSRAGTGYSYPTKRSYGSGGSKGTELRSIGKSEKGFERFDDDMGAVVSSAPYQPGKLSEEQLVSPGGRTEIKVQRNFYITTTRQEV</sequence>
<feature type="transmembrane region" description="Helical" evidence="6">
    <location>
        <begin position="140"/>
        <end position="169"/>
    </location>
</feature>
<feature type="transmembrane region" description="Helical" evidence="6">
    <location>
        <begin position="104"/>
        <end position="128"/>
    </location>
</feature>
<proteinExistence type="inferred from homology"/>
<dbReference type="GO" id="GO:0016020">
    <property type="term" value="C:membrane"/>
    <property type="evidence" value="ECO:0007669"/>
    <property type="project" value="UniProtKB-SubCell"/>
</dbReference>
<accession>A0A2T2NKB8</accession>
<feature type="transmembrane region" description="Helical" evidence="6">
    <location>
        <begin position="221"/>
        <end position="243"/>
    </location>
</feature>
<evidence type="ECO:0000313" key="8">
    <source>
        <dbReference type="EMBL" id="PSN65488.1"/>
    </source>
</evidence>
<dbReference type="OrthoDB" id="3529975at2759"/>
<feature type="transmembrane region" description="Helical" evidence="6">
    <location>
        <begin position="189"/>
        <end position="209"/>
    </location>
</feature>
<evidence type="ECO:0000256" key="6">
    <source>
        <dbReference type="SAM" id="Phobius"/>
    </source>
</evidence>
<dbReference type="AlphaFoldDB" id="A0A2T2NKB8"/>